<feature type="region of interest" description="Disordered" evidence="1">
    <location>
        <begin position="313"/>
        <end position="342"/>
    </location>
</feature>
<dbReference type="Proteomes" id="UP000054270">
    <property type="component" value="Unassembled WGS sequence"/>
</dbReference>
<feature type="compositionally biased region" description="Polar residues" evidence="1">
    <location>
        <begin position="81"/>
        <end position="94"/>
    </location>
</feature>
<protein>
    <submittedName>
        <fullName evidence="2">Uncharacterized protein</fullName>
    </submittedName>
</protein>
<sequence>MSFSAYGSGHPYVGFYSSSMQEQENTLSTSRAGKRPVRALKRAASSLSGAGNLANVPVRRLKRAKNSVDPFPSNHELENPSHISMGNPQNTGSFPVTRPEQFDESLYSQEQGNTQLAHTEGGCFESETLKELWAILAKQSDKTLAQELTQLIGPLAMGDFAIEEAHGVALQGSSEPVTVSAEVYDSEKLHDDPALAENTYTGTNSIAVQTFDYNSAADSSHHNQYNARRAQTIPSSMAMFTEEVVPITATTPPVGTNYVYSNTPSQPMISRYSSLEGALVPVITEPPAVEDDLPIPNPQIDNSVLANRTTDVLNQPSSSVPQATISDPSQTSPDLAEATETDGNSTLCQPIMQEHIIYSEAILPFQLRRTRQTPLLLSLVKPRGAIWLIHCLNLGDKEVNVYVDAPYDVMSVVLALPVELMILEIRWPGYTDHVERLQISTGGSSSGIVIFKQELVRQIAVAYKRIGEV</sequence>
<reference evidence="3" key="1">
    <citation type="submission" date="2014-04" db="EMBL/GenBank/DDBJ databases">
        <title>Evolutionary Origins and Diversification of the Mycorrhizal Mutualists.</title>
        <authorList>
            <consortium name="DOE Joint Genome Institute"/>
            <consortium name="Mycorrhizal Genomics Consortium"/>
            <person name="Kohler A."/>
            <person name="Kuo A."/>
            <person name="Nagy L.G."/>
            <person name="Floudas D."/>
            <person name="Copeland A."/>
            <person name="Barry K.W."/>
            <person name="Cichocki N."/>
            <person name="Veneault-Fourrey C."/>
            <person name="LaButti K."/>
            <person name="Lindquist E.A."/>
            <person name="Lipzen A."/>
            <person name="Lundell T."/>
            <person name="Morin E."/>
            <person name="Murat C."/>
            <person name="Riley R."/>
            <person name="Ohm R."/>
            <person name="Sun H."/>
            <person name="Tunlid A."/>
            <person name="Henrissat B."/>
            <person name="Grigoriev I.V."/>
            <person name="Hibbett D.S."/>
            <person name="Martin F."/>
        </authorList>
    </citation>
    <scope>NUCLEOTIDE SEQUENCE [LARGE SCALE GENOMIC DNA]</scope>
    <source>
        <strain evidence="3">FD-334 SS-4</strain>
    </source>
</reference>
<name>A0A0D2NZN2_HYPSF</name>
<proteinExistence type="predicted"/>
<accession>A0A0D2NZN2</accession>
<dbReference type="AlphaFoldDB" id="A0A0D2NZN2"/>
<keyword evidence="3" id="KW-1185">Reference proteome</keyword>
<evidence type="ECO:0000313" key="3">
    <source>
        <dbReference type="Proteomes" id="UP000054270"/>
    </source>
</evidence>
<dbReference type="EMBL" id="KN817554">
    <property type="protein sequence ID" value="KJA21941.1"/>
    <property type="molecule type" value="Genomic_DNA"/>
</dbReference>
<feature type="region of interest" description="Disordered" evidence="1">
    <location>
        <begin position="65"/>
        <end position="96"/>
    </location>
</feature>
<evidence type="ECO:0000256" key="1">
    <source>
        <dbReference type="SAM" id="MobiDB-lite"/>
    </source>
</evidence>
<evidence type="ECO:0000313" key="2">
    <source>
        <dbReference type="EMBL" id="KJA21941.1"/>
    </source>
</evidence>
<gene>
    <name evidence="2" type="ORF">HYPSUDRAFT_202631</name>
</gene>
<feature type="compositionally biased region" description="Polar residues" evidence="1">
    <location>
        <begin position="313"/>
        <end position="333"/>
    </location>
</feature>
<organism evidence="2 3">
    <name type="scientific">Hypholoma sublateritium (strain FD-334 SS-4)</name>
    <dbReference type="NCBI Taxonomy" id="945553"/>
    <lineage>
        <taxon>Eukaryota</taxon>
        <taxon>Fungi</taxon>
        <taxon>Dikarya</taxon>
        <taxon>Basidiomycota</taxon>
        <taxon>Agaricomycotina</taxon>
        <taxon>Agaricomycetes</taxon>
        <taxon>Agaricomycetidae</taxon>
        <taxon>Agaricales</taxon>
        <taxon>Agaricineae</taxon>
        <taxon>Strophariaceae</taxon>
        <taxon>Hypholoma</taxon>
    </lineage>
</organism>